<evidence type="ECO:0000313" key="6">
    <source>
        <dbReference type="Proteomes" id="UP001499841"/>
    </source>
</evidence>
<keyword evidence="6" id="KW-1185">Reference proteome</keyword>
<evidence type="ECO:0000256" key="3">
    <source>
        <dbReference type="ARBA" id="ARBA00022729"/>
    </source>
</evidence>
<dbReference type="Proteomes" id="UP001499841">
    <property type="component" value="Unassembled WGS sequence"/>
</dbReference>
<comment type="similarity">
    <text evidence="1">Belongs to the bacterial solute-binding protein 1 family.</text>
</comment>
<accession>A0ABP8EV42</accession>
<dbReference type="InterPro" id="IPR006059">
    <property type="entry name" value="SBP"/>
</dbReference>
<reference evidence="6" key="1">
    <citation type="journal article" date="2019" name="Int. J. Syst. Evol. Microbiol.">
        <title>The Global Catalogue of Microorganisms (GCM) 10K type strain sequencing project: providing services to taxonomists for standard genome sequencing and annotation.</title>
        <authorList>
            <consortium name="The Broad Institute Genomics Platform"/>
            <consortium name="The Broad Institute Genome Sequencing Center for Infectious Disease"/>
            <person name="Wu L."/>
            <person name="Ma J."/>
        </authorList>
    </citation>
    <scope>NUCLEOTIDE SEQUENCE [LARGE SCALE GENOMIC DNA]</scope>
    <source>
        <strain evidence="6">JCM 17459</strain>
    </source>
</reference>
<dbReference type="SUPFAM" id="SSF53850">
    <property type="entry name" value="Periplasmic binding protein-like II"/>
    <property type="match status" value="1"/>
</dbReference>
<dbReference type="Pfam" id="PF01547">
    <property type="entry name" value="SBP_bac_1"/>
    <property type="match status" value="1"/>
</dbReference>
<keyword evidence="3 4" id="KW-0732">Signal</keyword>
<evidence type="ECO:0000256" key="4">
    <source>
        <dbReference type="SAM" id="SignalP"/>
    </source>
</evidence>
<feature type="signal peptide" evidence="4">
    <location>
        <begin position="1"/>
        <end position="21"/>
    </location>
</feature>
<feature type="chain" id="PRO_5045313512" evidence="4">
    <location>
        <begin position="22"/>
        <end position="468"/>
    </location>
</feature>
<evidence type="ECO:0000256" key="1">
    <source>
        <dbReference type="ARBA" id="ARBA00008520"/>
    </source>
</evidence>
<dbReference type="RefSeq" id="WP_345041004.1">
    <property type="nucleotide sequence ID" value="NZ_BAABBA010000009.1"/>
</dbReference>
<protein>
    <submittedName>
        <fullName evidence="5">Extracellular solute-binding protein</fullName>
    </submittedName>
</protein>
<evidence type="ECO:0000256" key="2">
    <source>
        <dbReference type="ARBA" id="ARBA00022448"/>
    </source>
</evidence>
<dbReference type="InterPro" id="IPR050490">
    <property type="entry name" value="Bact_solute-bd_prot1"/>
</dbReference>
<dbReference type="PANTHER" id="PTHR43649:SF34">
    <property type="entry name" value="ABC TRANSPORTER PERIPLASMIC-BINDING PROTEIN YCJN-RELATED"/>
    <property type="match status" value="1"/>
</dbReference>
<name>A0ABP8EV42_9MICO</name>
<comment type="caution">
    <text evidence="5">The sequence shown here is derived from an EMBL/GenBank/DDBJ whole genome shotgun (WGS) entry which is preliminary data.</text>
</comment>
<proteinExistence type="inferred from homology"/>
<evidence type="ECO:0000313" key="5">
    <source>
        <dbReference type="EMBL" id="GAA4287850.1"/>
    </source>
</evidence>
<dbReference type="Gene3D" id="3.40.190.10">
    <property type="entry name" value="Periplasmic binding protein-like II"/>
    <property type="match status" value="1"/>
</dbReference>
<dbReference type="EMBL" id="BAABBA010000009">
    <property type="protein sequence ID" value="GAA4287850.1"/>
    <property type="molecule type" value="Genomic_DNA"/>
</dbReference>
<organism evidence="5 6">
    <name type="scientific">Georgenia daeguensis</name>
    <dbReference type="NCBI Taxonomy" id="908355"/>
    <lineage>
        <taxon>Bacteria</taxon>
        <taxon>Bacillati</taxon>
        <taxon>Actinomycetota</taxon>
        <taxon>Actinomycetes</taxon>
        <taxon>Micrococcales</taxon>
        <taxon>Bogoriellaceae</taxon>
        <taxon>Georgenia</taxon>
    </lineage>
</organism>
<dbReference type="PROSITE" id="PS51257">
    <property type="entry name" value="PROKAR_LIPOPROTEIN"/>
    <property type="match status" value="1"/>
</dbReference>
<sequence>MSLRTRPVLLAGTLAAALVLAACGSDGDDGGGGGDGETAGGAITVWTMESLPDRFAAQQQMAANFTEATGVEVELVGIEEAQAPQLIQSNALSGDLPDVMASFPLALVHQMGGLDMVDTETTQAVIETLGEDTFDPAALELTSDGENQLSVPSDGWSQILVYRTDLFEEAGLEPPTTYEALETAARTLTTGDQFGITIATDASDVFTQQSFEALALGNGCQLVEGDEITIDSPACQETFRLYQALGSEYSPSGTQSVDSTRASYFAGQSAMVMWSTYILDELAGLRDDALPTCDECAGDDAWLAENSGVVTTITGPDGESAGSYGEIASFVAINGDNPAGAQAFIEYMMSDAYVDWLAMAPEGKTPMRTGDGENDTAFADAWAGLEAGVDRRAPLSEFYDEEVLGVLTSVGETIDRWALKEGQGELLGSFTAELPLATAVADMTGGGLSAEEAAGQVAEAAQQMLPEQ</sequence>
<gene>
    <name evidence="5" type="ORF">GCM10022262_22090</name>
</gene>
<keyword evidence="2" id="KW-0813">Transport</keyword>
<dbReference type="PANTHER" id="PTHR43649">
    <property type="entry name" value="ARABINOSE-BINDING PROTEIN-RELATED"/>
    <property type="match status" value="1"/>
</dbReference>